<dbReference type="HAMAP" id="MF_01274">
    <property type="entry name" value="Pantothen_kinase_3"/>
    <property type="match status" value="1"/>
</dbReference>
<feature type="binding site" evidence="16">
    <location>
        <position position="125"/>
    </location>
    <ligand>
        <name>K(+)</name>
        <dbReference type="ChEBI" id="CHEBI:29103"/>
    </ligand>
</feature>
<dbReference type="CDD" id="cd24015">
    <property type="entry name" value="ASKHA_NBD_PanK-III"/>
    <property type="match status" value="1"/>
</dbReference>
<evidence type="ECO:0000313" key="17">
    <source>
        <dbReference type="EMBL" id="GAA4648270.1"/>
    </source>
</evidence>
<dbReference type="GO" id="GO:0016301">
    <property type="term" value="F:kinase activity"/>
    <property type="evidence" value="ECO:0007669"/>
    <property type="project" value="UniProtKB-KW"/>
</dbReference>
<keyword evidence="10 16" id="KW-0418">Kinase</keyword>
<comment type="caution">
    <text evidence="16">Lacks conserved residue(s) required for the propagation of feature annotation.</text>
</comment>
<dbReference type="Proteomes" id="UP001500604">
    <property type="component" value="Unassembled WGS sequence"/>
</dbReference>
<keyword evidence="18" id="KW-1185">Reference proteome</keyword>
<keyword evidence="8 16" id="KW-0808">Transferase</keyword>
<evidence type="ECO:0000256" key="13">
    <source>
        <dbReference type="ARBA" id="ARBA00022993"/>
    </source>
</evidence>
<organism evidence="17 18">
    <name type="scientific">Kistimonas scapharcae</name>
    <dbReference type="NCBI Taxonomy" id="1036133"/>
    <lineage>
        <taxon>Bacteria</taxon>
        <taxon>Pseudomonadati</taxon>
        <taxon>Pseudomonadota</taxon>
        <taxon>Gammaproteobacteria</taxon>
        <taxon>Oceanospirillales</taxon>
        <taxon>Endozoicomonadaceae</taxon>
        <taxon>Kistimonas</taxon>
    </lineage>
</organism>
<comment type="caution">
    <text evidence="17">The sequence shown here is derived from an EMBL/GenBank/DDBJ whole genome shotgun (WGS) entry which is preliminary data.</text>
</comment>
<evidence type="ECO:0000256" key="3">
    <source>
        <dbReference type="ARBA" id="ARBA00004496"/>
    </source>
</evidence>
<keyword evidence="13 16" id="KW-0173">Coenzyme A biosynthesis</keyword>
<evidence type="ECO:0000256" key="11">
    <source>
        <dbReference type="ARBA" id="ARBA00022840"/>
    </source>
</evidence>
<feature type="active site" description="Proton acceptor" evidence="16">
    <location>
        <position position="104"/>
    </location>
</feature>
<dbReference type="PANTHER" id="PTHR34265:SF1">
    <property type="entry name" value="TYPE III PANTOTHENATE KINASE"/>
    <property type="match status" value="1"/>
</dbReference>
<evidence type="ECO:0000256" key="4">
    <source>
        <dbReference type="ARBA" id="ARBA00005225"/>
    </source>
</evidence>
<feature type="binding site" evidence="16">
    <location>
        <position position="128"/>
    </location>
    <ligand>
        <name>ATP</name>
        <dbReference type="ChEBI" id="CHEBI:30616"/>
    </ligand>
</feature>
<comment type="cofactor">
    <cofactor evidence="16">
        <name>NH4(+)</name>
        <dbReference type="ChEBI" id="CHEBI:28938"/>
    </cofactor>
    <cofactor evidence="16">
        <name>K(+)</name>
        <dbReference type="ChEBI" id="CHEBI:29103"/>
    </cofactor>
    <text evidence="16">A monovalent cation. Ammonium or potassium.</text>
</comment>
<evidence type="ECO:0000256" key="15">
    <source>
        <dbReference type="ARBA" id="ARBA00040883"/>
    </source>
</evidence>
<keyword evidence="16" id="KW-0479">Metal-binding</keyword>
<evidence type="ECO:0000256" key="16">
    <source>
        <dbReference type="HAMAP-Rule" id="MF_01274"/>
    </source>
</evidence>
<feature type="binding site" evidence="16">
    <location>
        <position position="180"/>
    </location>
    <ligand>
        <name>substrate</name>
    </ligand>
</feature>
<comment type="subunit">
    <text evidence="5 16">Homodimer.</text>
</comment>
<reference evidence="18" key="1">
    <citation type="journal article" date="2019" name="Int. J. Syst. Evol. Microbiol.">
        <title>The Global Catalogue of Microorganisms (GCM) 10K type strain sequencing project: providing services to taxonomists for standard genome sequencing and annotation.</title>
        <authorList>
            <consortium name="The Broad Institute Genomics Platform"/>
            <consortium name="The Broad Institute Genome Sequencing Center for Infectious Disease"/>
            <person name="Wu L."/>
            <person name="Ma J."/>
        </authorList>
    </citation>
    <scope>NUCLEOTIDE SEQUENCE [LARGE SCALE GENOMIC DNA]</scope>
    <source>
        <strain evidence="18">JCM 17805</strain>
    </source>
</reference>
<dbReference type="Gene3D" id="3.30.420.40">
    <property type="match status" value="2"/>
</dbReference>
<keyword evidence="12 16" id="KW-0630">Potassium</keyword>
<dbReference type="SUPFAM" id="SSF53067">
    <property type="entry name" value="Actin-like ATPase domain"/>
    <property type="match status" value="2"/>
</dbReference>
<feature type="binding site" evidence="16">
    <location>
        <begin position="102"/>
        <end position="105"/>
    </location>
    <ligand>
        <name>substrate</name>
    </ligand>
</feature>
<evidence type="ECO:0000256" key="2">
    <source>
        <dbReference type="ARBA" id="ARBA00001958"/>
    </source>
</evidence>
<name>A0ABP8UWQ5_9GAMM</name>
<comment type="catalytic activity">
    <reaction evidence="1 16">
        <text>(R)-pantothenate + ATP = (R)-4'-phosphopantothenate + ADP + H(+)</text>
        <dbReference type="Rhea" id="RHEA:16373"/>
        <dbReference type="ChEBI" id="CHEBI:10986"/>
        <dbReference type="ChEBI" id="CHEBI:15378"/>
        <dbReference type="ChEBI" id="CHEBI:29032"/>
        <dbReference type="ChEBI" id="CHEBI:30616"/>
        <dbReference type="ChEBI" id="CHEBI:456216"/>
        <dbReference type="EC" id="2.7.1.33"/>
    </reaction>
</comment>
<evidence type="ECO:0000256" key="6">
    <source>
        <dbReference type="ARBA" id="ARBA00012102"/>
    </source>
</evidence>
<evidence type="ECO:0000256" key="9">
    <source>
        <dbReference type="ARBA" id="ARBA00022741"/>
    </source>
</evidence>
<comment type="function">
    <text evidence="16">Catalyzes the phosphorylation of pantothenate (Pan), the first step in CoA biosynthesis.</text>
</comment>
<dbReference type="PANTHER" id="PTHR34265">
    <property type="entry name" value="TYPE III PANTOTHENATE KINASE"/>
    <property type="match status" value="1"/>
</dbReference>
<sequence>MNILDLDCGNTRLKWRLMREGELRQSGAVDNTGCCTSMLRQIADVLCDQPARCRMSSVRAQEINEVIETTVFDIWDIKVERPVKREYLGGVRLIGVDPAMYGEDRWLGLLAARAVIPARPLVVVDSGTALTLDVIDAEGGFKGGLIVPGISLMLKSMADNADRLLIPEQRHFRRGLGLKTVEAMQFGVASMAAALIEKEYEFLGEGAAVVMGGGDATVLAELVTIPVLHLPDLVFEGLAIALP</sequence>
<keyword evidence="11 16" id="KW-0067">ATP-binding</keyword>
<evidence type="ECO:0000256" key="8">
    <source>
        <dbReference type="ARBA" id="ARBA00022679"/>
    </source>
</evidence>
<comment type="similarity">
    <text evidence="14 16">Belongs to the type III pantothenate kinase family.</text>
</comment>
<dbReference type="InterPro" id="IPR043129">
    <property type="entry name" value="ATPase_NBD"/>
</dbReference>
<evidence type="ECO:0000313" key="18">
    <source>
        <dbReference type="Proteomes" id="UP001500604"/>
    </source>
</evidence>
<gene>
    <name evidence="16" type="primary">coaX</name>
    <name evidence="17" type="ORF">GCM10023116_05370</name>
</gene>
<keyword evidence="7 16" id="KW-0963">Cytoplasm</keyword>
<comment type="cofactor">
    <cofactor evidence="2">
        <name>K(+)</name>
        <dbReference type="ChEBI" id="CHEBI:29103"/>
    </cofactor>
</comment>
<evidence type="ECO:0000256" key="5">
    <source>
        <dbReference type="ARBA" id="ARBA00011738"/>
    </source>
</evidence>
<dbReference type="Pfam" id="PF03309">
    <property type="entry name" value="Pan_kinase"/>
    <property type="match status" value="1"/>
</dbReference>
<dbReference type="InterPro" id="IPR004619">
    <property type="entry name" value="Type_III_PanK"/>
</dbReference>
<accession>A0ABP8UWQ5</accession>
<keyword evidence="9 16" id="KW-0547">Nucleotide-binding</keyword>
<dbReference type="EC" id="2.7.1.33" evidence="6 16"/>
<comment type="pathway">
    <text evidence="4 16">Cofactor biosynthesis; coenzyme A biosynthesis; CoA from (R)-pantothenate: step 1/5.</text>
</comment>
<protein>
    <recommendedName>
        <fullName evidence="15 16">Type III pantothenate kinase</fullName>
        <ecNumber evidence="6 16">2.7.1.33</ecNumber>
    </recommendedName>
    <alternativeName>
        <fullName evidence="16">PanK-III</fullName>
    </alternativeName>
    <alternativeName>
        <fullName evidence="16">Pantothenic acid kinase</fullName>
    </alternativeName>
</protein>
<comment type="subcellular location">
    <subcellularLocation>
        <location evidence="3 16">Cytoplasm</location>
    </subcellularLocation>
</comment>
<proteinExistence type="inferred from homology"/>
<evidence type="ECO:0000256" key="10">
    <source>
        <dbReference type="ARBA" id="ARBA00022777"/>
    </source>
</evidence>
<evidence type="ECO:0000256" key="12">
    <source>
        <dbReference type="ARBA" id="ARBA00022958"/>
    </source>
</evidence>
<evidence type="ECO:0000256" key="7">
    <source>
        <dbReference type="ARBA" id="ARBA00022490"/>
    </source>
</evidence>
<dbReference type="EMBL" id="BAABFL010000057">
    <property type="protein sequence ID" value="GAA4648270.1"/>
    <property type="molecule type" value="Genomic_DNA"/>
</dbReference>
<evidence type="ECO:0000256" key="14">
    <source>
        <dbReference type="ARBA" id="ARBA00038036"/>
    </source>
</evidence>
<dbReference type="NCBIfam" id="TIGR00671">
    <property type="entry name" value="baf"/>
    <property type="match status" value="1"/>
</dbReference>
<evidence type="ECO:0000256" key="1">
    <source>
        <dbReference type="ARBA" id="ARBA00001206"/>
    </source>
</evidence>
<feature type="binding site" evidence="16">
    <location>
        <begin position="7"/>
        <end position="14"/>
    </location>
    <ligand>
        <name>ATP</name>
        <dbReference type="ChEBI" id="CHEBI:30616"/>
    </ligand>
</feature>